<comment type="caution">
    <text evidence="1">The sequence shown here is derived from an EMBL/GenBank/DDBJ whole genome shotgun (WGS) entry which is preliminary data.</text>
</comment>
<reference evidence="1" key="1">
    <citation type="submission" date="2022-07" db="EMBL/GenBank/DDBJ databases">
        <title>Genome Sequence of Agrocybe chaxingu.</title>
        <authorList>
            <person name="Buettner E."/>
        </authorList>
    </citation>
    <scope>NUCLEOTIDE SEQUENCE</scope>
    <source>
        <strain evidence="1">MP-N11</strain>
    </source>
</reference>
<dbReference type="AlphaFoldDB" id="A0A9W8MP42"/>
<proteinExistence type="predicted"/>
<name>A0A9W8MP42_9AGAR</name>
<keyword evidence="2" id="KW-1185">Reference proteome</keyword>
<protein>
    <submittedName>
        <fullName evidence="1">Uncharacterized protein</fullName>
    </submittedName>
</protein>
<dbReference type="EMBL" id="JANKHO010004276">
    <property type="protein sequence ID" value="KAJ3477677.1"/>
    <property type="molecule type" value="Genomic_DNA"/>
</dbReference>
<sequence>MLDVTQKFSPCNSGSAISYADAAHRLYMAQVAKIHEQAEAVEAYAALRRGVETIIIEDIYEALSRIEDNEGGV</sequence>
<evidence type="ECO:0000313" key="1">
    <source>
        <dbReference type="EMBL" id="KAJ3477677.1"/>
    </source>
</evidence>
<dbReference type="Proteomes" id="UP001148786">
    <property type="component" value="Unassembled WGS sequence"/>
</dbReference>
<evidence type="ECO:0000313" key="2">
    <source>
        <dbReference type="Proteomes" id="UP001148786"/>
    </source>
</evidence>
<accession>A0A9W8MP42</accession>
<organism evidence="1 2">
    <name type="scientific">Agrocybe chaxingu</name>
    <dbReference type="NCBI Taxonomy" id="84603"/>
    <lineage>
        <taxon>Eukaryota</taxon>
        <taxon>Fungi</taxon>
        <taxon>Dikarya</taxon>
        <taxon>Basidiomycota</taxon>
        <taxon>Agaricomycotina</taxon>
        <taxon>Agaricomycetes</taxon>
        <taxon>Agaricomycetidae</taxon>
        <taxon>Agaricales</taxon>
        <taxon>Agaricineae</taxon>
        <taxon>Strophariaceae</taxon>
        <taxon>Agrocybe</taxon>
    </lineage>
</organism>
<gene>
    <name evidence="1" type="ORF">NLJ89_g12402</name>
</gene>